<sequence length="436" mass="45071">MGETRVFVYTRALCVDRVPGSMSDLTRRAACYGIGTGSVVALAGCTEAGGPATGRDGSDGTDGSGTDGNGTDGGDGDDDDDGGDEHSFVVQQTGAALSGASWKRTERLGFCALFTADDDPSWLLAEAPEEAEEFVAETDFAESVLCYVESVGPNTCYDEITFDGAGVEDGTFVADATVLGPGDDDVACGEAITYSGAFVRVTGGPLPDAARLSITDGWGETGTLRSDDGILDPERLRGGIRPDGEPSSLPASFDCDADGFERHPQLYEGGVNWGSGGGIGSDGDGDDGSLALRVVTDFGDATGDEPTDAAGSGGDGDADDLTVARGDRFRIELTNVSGDAASVGSRAKYNLELRTEGGWTELRGTDGDPGVGYNDLAIAVPPGGTLEWEFEMTETGLVEDGPRADAFRVCPDLVPGRYRFVFFGADDLAVAFDYEG</sequence>
<evidence type="ECO:0000313" key="2">
    <source>
        <dbReference type="EMBL" id="GAA0529758.1"/>
    </source>
</evidence>
<feature type="compositionally biased region" description="Gly residues" evidence="1">
    <location>
        <begin position="60"/>
        <end position="73"/>
    </location>
</feature>
<accession>A0AAV3SN36</accession>
<reference evidence="2" key="1">
    <citation type="journal article" date="2014" name="Int. J. Syst. Evol. Microbiol.">
        <title>Complete genome sequence of Corynebacterium casei LMG S-19264T (=DSM 44701T), isolated from a smear-ripened cheese.</title>
        <authorList>
            <consortium name="US DOE Joint Genome Institute (JGI-PGF)"/>
            <person name="Walter F."/>
            <person name="Albersmeier A."/>
            <person name="Kalinowski J."/>
            <person name="Ruckert C."/>
        </authorList>
    </citation>
    <scope>NUCLEOTIDE SEQUENCE</scope>
    <source>
        <strain evidence="2">JCM 14265</strain>
    </source>
</reference>
<dbReference type="EMBL" id="BAAADQ010000001">
    <property type="protein sequence ID" value="GAA0529758.1"/>
    <property type="molecule type" value="Genomic_DNA"/>
</dbReference>
<feature type="region of interest" description="Disordered" evidence="1">
    <location>
        <begin position="299"/>
        <end position="319"/>
    </location>
</feature>
<dbReference type="AlphaFoldDB" id="A0AAV3SN36"/>
<protein>
    <submittedName>
        <fullName evidence="2">Uncharacterized protein</fullName>
    </submittedName>
</protein>
<reference evidence="2" key="2">
    <citation type="submission" date="2023-12" db="EMBL/GenBank/DDBJ databases">
        <authorList>
            <person name="Sun Q."/>
            <person name="Inoue M."/>
        </authorList>
    </citation>
    <scope>NUCLEOTIDE SEQUENCE</scope>
    <source>
        <strain evidence="2">JCM 14265</strain>
    </source>
</reference>
<proteinExistence type="predicted"/>
<evidence type="ECO:0000256" key="1">
    <source>
        <dbReference type="SAM" id="MobiDB-lite"/>
    </source>
</evidence>
<feature type="region of interest" description="Disordered" evidence="1">
    <location>
        <begin position="51"/>
        <end position="86"/>
    </location>
</feature>
<gene>
    <name evidence="2" type="ORF">GCM10008994_00360</name>
</gene>
<feature type="compositionally biased region" description="Acidic residues" evidence="1">
    <location>
        <begin position="74"/>
        <end position="83"/>
    </location>
</feature>
<organism evidence="2 3">
    <name type="scientific">Halorubrum ejinorense</name>
    <dbReference type="NCBI Taxonomy" id="425309"/>
    <lineage>
        <taxon>Archaea</taxon>
        <taxon>Methanobacteriati</taxon>
        <taxon>Methanobacteriota</taxon>
        <taxon>Stenosarchaea group</taxon>
        <taxon>Halobacteria</taxon>
        <taxon>Halobacteriales</taxon>
        <taxon>Haloferacaceae</taxon>
        <taxon>Halorubrum</taxon>
    </lineage>
</organism>
<comment type="caution">
    <text evidence="2">The sequence shown here is derived from an EMBL/GenBank/DDBJ whole genome shotgun (WGS) entry which is preliminary data.</text>
</comment>
<dbReference type="Proteomes" id="UP001501425">
    <property type="component" value="Unassembled WGS sequence"/>
</dbReference>
<name>A0AAV3SN36_9EURY</name>
<evidence type="ECO:0000313" key="3">
    <source>
        <dbReference type="Proteomes" id="UP001501425"/>
    </source>
</evidence>